<feature type="region of interest" description="Disordered" evidence="2">
    <location>
        <begin position="203"/>
        <end position="246"/>
    </location>
</feature>
<reference evidence="3" key="1">
    <citation type="submission" date="2023-05" db="EMBL/GenBank/DDBJ databases">
        <title>Colonisation of extended spectrum b-lactamase- and carbapenemase-producing bacteria on hospital surfaces from low- and middle-income countries.</title>
        <authorList>
            <person name="Nieto-Rosado M."/>
            <person name="Sands K."/>
            <person name="Iregbu K."/>
            <person name="Zahra R."/>
            <person name="Mazarati J.B."/>
            <person name="Mehtar S."/>
            <person name="Barnards-Group B."/>
            <person name="Walsh T.R."/>
        </authorList>
    </citation>
    <scope>NUCLEOTIDE SEQUENCE</scope>
    <source>
        <strain evidence="3">PP-E493</strain>
    </source>
</reference>
<gene>
    <name evidence="3" type="ORF">QM089_24145</name>
</gene>
<proteinExistence type="predicted"/>
<dbReference type="Pfam" id="PF00436">
    <property type="entry name" value="SSB"/>
    <property type="match status" value="1"/>
</dbReference>
<comment type="caution">
    <text evidence="3">The sequence shown here is derived from an EMBL/GenBank/DDBJ whole genome shotgun (WGS) entry which is preliminary data.</text>
</comment>
<organism evidence="3 4">
    <name type="scientific">Shewanella xiamenensis</name>
    <dbReference type="NCBI Taxonomy" id="332186"/>
    <lineage>
        <taxon>Bacteria</taxon>
        <taxon>Pseudomonadati</taxon>
        <taxon>Pseudomonadota</taxon>
        <taxon>Gammaproteobacteria</taxon>
        <taxon>Alteromonadales</taxon>
        <taxon>Shewanellaceae</taxon>
        <taxon>Shewanella</taxon>
    </lineage>
</organism>
<keyword evidence="1 3" id="KW-0238">DNA-binding</keyword>
<evidence type="ECO:0000313" key="4">
    <source>
        <dbReference type="Proteomes" id="UP001187859"/>
    </source>
</evidence>
<dbReference type="Gene3D" id="2.40.50.140">
    <property type="entry name" value="Nucleic acid-binding proteins"/>
    <property type="match status" value="1"/>
</dbReference>
<dbReference type="AlphaFoldDB" id="A0AAE4TI75"/>
<dbReference type="Proteomes" id="UP001187859">
    <property type="component" value="Unassembled WGS sequence"/>
</dbReference>
<sequence length="246" mass="26768">MTTSTKLHMNSRTAIVGGIVSSIQQHQINGKQAVWLEIPNKNPAQQPTYVTLLIGTEHQITTGQVLGVKGFFDSVEFSGQNNSTFTVTVIDVTEILVYGGNSWISINSATIAGNVGTVDVANGWINFSVATTKSKKLDNGQWDNQTVWLKCSIKEDKATPPQKGDVVCFDGALKAESYTDRNGNAVNSVSFFVNKFIVNKPKSSANAAQQPQSNAQSYQPAPQQQYAPASQQQYAPASQQAYQYRK</sequence>
<accession>A0AAE4TI75</accession>
<feature type="compositionally biased region" description="Low complexity" evidence="2">
    <location>
        <begin position="204"/>
        <end position="246"/>
    </location>
</feature>
<dbReference type="InterPro" id="IPR000424">
    <property type="entry name" value="Primosome_PriB/ssb"/>
</dbReference>
<evidence type="ECO:0000256" key="2">
    <source>
        <dbReference type="SAM" id="MobiDB-lite"/>
    </source>
</evidence>
<dbReference type="SUPFAM" id="SSF50249">
    <property type="entry name" value="Nucleic acid-binding proteins"/>
    <property type="match status" value="1"/>
</dbReference>
<dbReference type="EMBL" id="JASGOQ010000003">
    <property type="protein sequence ID" value="MDV5393281.1"/>
    <property type="molecule type" value="Genomic_DNA"/>
</dbReference>
<protein>
    <submittedName>
        <fullName evidence="3">Single-stranded DNA-binding protein</fullName>
    </submittedName>
</protein>
<name>A0AAE4TI75_9GAMM</name>
<dbReference type="GO" id="GO:0003697">
    <property type="term" value="F:single-stranded DNA binding"/>
    <property type="evidence" value="ECO:0007669"/>
    <property type="project" value="InterPro"/>
</dbReference>
<evidence type="ECO:0000313" key="3">
    <source>
        <dbReference type="EMBL" id="MDV5393281.1"/>
    </source>
</evidence>
<evidence type="ECO:0000256" key="1">
    <source>
        <dbReference type="ARBA" id="ARBA00023125"/>
    </source>
</evidence>
<dbReference type="InterPro" id="IPR012340">
    <property type="entry name" value="NA-bd_OB-fold"/>
</dbReference>
<dbReference type="RefSeq" id="WP_014611585.1">
    <property type="nucleotide sequence ID" value="NZ_CP091834.1"/>
</dbReference>